<accession>A0AA36IJS4</accession>
<dbReference type="Pfam" id="PF00069">
    <property type="entry name" value="Pkinase"/>
    <property type="match status" value="1"/>
</dbReference>
<feature type="domain" description="Protein kinase" evidence="2">
    <location>
        <begin position="212"/>
        <end position="503"/>
    </location>
</feature>
<dbReference type="PANTHER" id="PTHR24347">
    <property type="entry name" value="SERINE/THREONINE-PROTEIN KINASE"/>
    <property type="match status" value="1"/>
</dbReference>
<dbReference type="Proteomes" id="UP001178507">
    <property type="component" value="Unassembled WGS sequence"/>
</dbReference>
<dbReference type="SUPFAM" id="SSF56112">
    <property type="entry name" value="Protein kinase-like (PK-like)"/>
    <property type="match status" value="1"/>
</dbReference>
<sequence length="575" mass="64095">MTQTWMNQRFLRLAPADFDEGVHFVSMGNVSPLAEVQSLWTAMAKGQDPSQLAPVLKDKRALFIFANPIDQQQVQGLKDLVQAMDSSDSPPMIWAPHTVTPEIRPHNAVVESGSLVSSLMELGLDGIVSGEPQGQLLALTLRMWVHKLEMAAETVSDVMYERKRRAHNVEYYKAHTESLLWDYLRHRIAPIIPPCDSHLPSGVLDCIDGWSFGSCRRTANGAVYRLNRRRDNALVSGTRESAFLVDKENIRDVTGMMVLKRMVDALWMVSCDKWQHPNIQRLFQIYHSPSYIIMRMEYAGASSLHERLVRRSRRPLSFLKTSQILQQIFRGVSHLHLGPRVCHRDIKPENFDLHETADLLTLKLTGFHLAFVLEEGECQQRCGTVPFVAPEVLKNERYHPLPVDIWGVGITVLEILCGSRCVDEAMGLSEEGSKAYRRPDDAMLKSSVEVFGEPGSAGQMLQARCLAELQGFTALTPLVNSLLTMEPEGRATAADLALAAENLPKGTPTAPPLSPLPQLPTDQEDSQSVQWLDETHGNISEAEVLEEPEAEASRLLQRNESAKTAGTLQGPGLPH</sequence>
<dbReference type="InterPro" id="IPR011009">
    <property type="entry name" value="Kinase-like_dom_sf"/>
</dbReference>
<protein>
    <recommendedName>
        <fullName evidence="2">Protein kinase domain-containing protein</fullName>
    </recommendedName>
</protein>
<proteinExistence type="predicted"/>
<evidence type="ECO:0000259" key="2">
    <source>
        <dbReference type="PROSITE" id="PS50011"/>
    </source>
</evidence>
<dbReference type="GO" id="GO:0005524">
    <property type="term" value="F:ATP binding"/>
    <property type="evidence" value="ECO:0007669"/>
    <property type="project" value="InterPro"/>
</dbReference>
<keyword evidence="4" id="KW-1185">Reference proteome</keyword>
<feature type="compositionally biased region" description="Polar residues" evidence="1">
    <location>
        <begin position="556"/>
        <end position="567"/>
    </location>
</feature>
<gene>
    <name evidence="3" type="ORF">EVOR1521_LOCUS14537</name>
</gene>
<dbReference type="InterPro" id="IPR000719">
    <property type="entry name" value="Prot_kinase_dom"/>
</dbReference>
<dbReference type="SMART" id="SM00220">
    <property type="entry name" value="S_TKc"/>
    <property type="match status" value="1"/>
</dbReference>
<dbReference type="PROSITE" id="PS50011">
    <property type="entry name" value="PROTEIN_KINASE_DOM"/>
    <property type="match status" value="1"/>
</dbReference>
<dbReference type="EMBL" id="CAUJNA010001746">
    <property type="protein sequence ID" value="CAJ1388734.1"/>
    <property type="molecule type" value="Genomic_DNA"/>
</dbReference>
<feature type="compositionally biased region" description="Pro residues" evidence="1">
    <location>
        <begin position="509"/>
        <end position="518"/>
    </location>
</feature>
<feature type="region of interest" description="Disordered" evidence="1">
    <location>
        <begin position="503"/>
        <end position="575"/>
    </location>
</feature>
<dbReference type="Gene3D" id="1.10.510.10">
    <property type="entry name" value="Transferase(Phosphotransferase) domain 1"/>
    <property type="match status" value="1"/>
</dbReference>
<evidence type="ECO:0000256" key="1">
    <source>
        <dbReference type="SAM" id="MobiDB-lite"/>
    </source>
</evidence>
<organism evidence="3 4">
    <name type="scientific">Effrenium voratum</name>
    <dbReference type="NCBI Taxonomy" id="2562239"/>
    <lineage>
        <taxon>Eukaryota</taxon>
        <taxon>Sar</taxon>
        <taxon>Alveolata</taxon>
        <taxon>Dinophyceae</taxon>
        <taxon>Suessiales</taxon>
        <taxon>Symbiodiniaceae</taxon>
        <taxon>Effrenium</taxon>
    </lineage>
</organism>
<evidence type="ECO:0000313" key="4">
    <source>
        <dbReference type="Proteomes" id="UP001178507"/>
    </source>
</evidence>
<dbReference type="AlphaFoldDB" id="A0AA36IJS4"/>
<reference evidence="3" key="1">
    <citation type="submission" date="2023-08" db="EMBL/GenBank/DDBJ databases">
        <authorList>
            <person name="Chen Y."/>
            <person name="Shah S."/>
            <person name="Dougan E. K."/>
            <person name="Thang M."/>
            <person name="Chan C."/>
        </authorList>
    </citation>
    <scope>NUCLEOTIDE SEQUENCE</scope>
</reference>
<comment type="caution">
    <text evidence="3">The sequence shown here is derived from an EMBL/GenBank/DDBJ whole genome shotgun (WGS) entry which is preliminary data.</text>
</comment>
<name>A0AA36IJS4_9DINO</name>
<evidence type="ECO:0000313" key="3">
    <source>
        <dbReference type="EMBL" id="CAJ1388734.1"/>
    </source>
</evidence>
<dbReference type="GO" id="GO:0004672">
    <property type="term" value="F:protein kinase activity"/>
    <property type="evidence" value="ECO:0007669"/>
    <property type="project" value="InterPro"/>
</dbReference>